<feature type="coiled-coil region" evidence="1">
    <location>
        <begin position="992"/>
        <end position="1019"/>
    </location>
</feature>
<feature type="region of interest" description="Disordered" evidence="2">
    <location>
        <begin position="1636"/>
        <end position="1658"/>
    </location>
</feature>
<feature type="region of interest" description="Disordered" evidence="2">
    <location>
        <begin position="81"/>
        <end position="109"/>
    </location>
</feature>
<evidence type="ECO:0000313" key="4">
    <source>
        <dbReference type="Proteomes" id="UP000807504"/>
    </source>
</evidence>
<name>A0A8T0ELY1_ARGBR</name>
<feature type="compositionally biased region" description="Polar residues" evidence="2">
    <location>
        <begin position="1526"/>
        <end position="1538"/>
    </location>
</feature>
<feature type="region of interest" description="Disordered" evidence="2">
    <location>
        <begin position="1702"/>
        <end position="1738"/>
    </location>
</feature>
<evidence type="ECO:0000256" key="1">
    <source>
        <dbReference type="SAM" id="Coils"/>
    </source>
</evidence>
<comment type="caution">
    <text evidence="3">The sequence shown here is derived from an EMBL/GenBank/DDBJ whole genome shotgun (WGS) entry which is preliminary data.</text>
</comment>
<reference evidence="3" key="2">
    <citation type="submission" date="2020-06" db="EMBL/GenBank/DDBJ databases">
        <authorList>
            <person name="Sheffer M."/>
        </authorList>
    </citation>
    <scope>NUCLEOTIDE SEQUENCE</scope>
</reference>
<dbReference type="EMBL" id="JABXBU010002227">
    <property type="protein sequence ID" value="KAF8773535.1"/>
    <property type="molecule type" value="Genomic_DNA"/>
</dbReference>
<keyword evidence="1" id="KW-0175">Coiled coil</keyword>
<reference evidence="3" key="1">
    <citation type="journal article" date="2020" name="bioRxiv">
        <title>Chromosome-level reference genome of the European wasp spider Argiope bruennichi: a resource for studies on range expansion and evolutionary adaptation.</title>
        <authorList>
            <person name="Sheffer M.M."/>
            <person name="Hoppe A."/>
            <person name="Krehenwinkel H."/>
            <person name="Uhl G."/>
            <person name="Kuss A.W."/>
            <person name="Jensen L."/>
            <person name="Jensen C."/>
            <person name="Gillespie R.G."/>
            <person name="Hoff K.J."/>
            <person name="Prost S."/>
        </authorList>
    </citation>
    <scope>NUCLEOTIDE SEQUENCE</scope>
</reference>
<gene>
    <name evidence="3" type="ORF">HNY73_016190</name>
</gene>
<evidence type="ECO:0000313" key="3">
    <source>
        <dbReference type="EMBL" id="KAF8773535.1"/>
    </source>
</evidence>
<feature type="region of interest" description="Disordered" evidence="2">
    <location>
        <begin position="1894"/>
        <end position="1913"/>
    </location>
</feature>
<accession>A0A8T0ELY1</accession>
<keyword evidence="4" id="KW-1185">Reference proteome</keyword>
<organism evidence="3 4">
    <name type="scientific">Argiope bruennichi</name>
    <name type="common">Wasp spider</name>
    <name type="synonym">Aranea bruennichi</name>
    <dbReference type="NCBI Taxonomy" id="94029"/>
    <lineage>
        <taxon>Eukaryota</taxon>
        <taxon>Metazoa</taxon>
        <taxon>Ecdysozoa</taxon>
        <taxon>Arthropoda</taxon>
        <taxon>Chelicerata</taxon>
        <taxon>Arachnida</taxon>
        <taxon>Araneae</taxon>
        <taxon>Araneomorphae</taxon>
        <taxon>Entelegynae</taxon>
        <taxon>Araneoidea</taxon>
        <taxon>Araneidae</taxon>
        <taxon>Argiope</taxon>
    </lineage>
</organism>
<feature type="compositionally biased region" description="Polar residues" evidence="2">
    <location>
        <begin position="1894"/>
        <end position="1911"/>
    </location>
</feature>
<protein>
    <submittedName>
        <fullName evidence="3">Uncharacterized protein</fullName>
    </submittedName>
</protein>
<proteinExistence type="predicted"/>
<dbReference type="Proteomes" id="UP000807504">
    <property type="component" value="Unassembled WGS sequence"/>
</dbReference>
<sequence length="1989" mass="226674">MDYSESSALQIINECQDDVLEKQSSLKFKVNSTEAGDAFLTNSSSTQKTEDPHNKFLPAKIDVRINMKNSDMIFDFTEGNCNLPPEQLTPKTEDQKRPNKGKKLNKLSPISSKTDDIKLIDESFVTPFESHEHSFQPTFPLQTHKFNHSIYPYELSPLFQPPISQTEGAKYDKNSFKRLQTYENLFHQSPKTQPSISSSTDQHNKVINSNFSSTDNKSTANSLDQLLKGNYSGKQNFKVVKSSSITNIKENDITLMENRINFNLNRKSIEKLLNLLEEKENSSVKKTAVQEIKNMISKNCSSKTLPTLKKFRERRKIGKYLFSPTLLTSPIQLVASSAEYCQENISDSHLANWRNKFEVRQEFKETTCSNEENSFNDGLLLPSLSNDYECNKQLLLEKDFSEKHSKVIATANAEKAQIQNKNDFIAQFLDHPDGKVQQSSSYNANNEFETNSDFESRTAAENMTEDILKKHSPENDTATNITFPVDVKSKVSTDGHPVKDDNLNSIIIQIYRKIVTIFEIFCLIPLATTIECSLDFVELVSGSMLSMMHYFCTHRTLSEKNSKSSNKDLTLKKNSTSQHLEPTKSLVRTNIDYQLEKTETDGQYIKTKICSSSTSVKSFSNGSNYTRDEVLTTQLLIYPNYHCFDDDSDKNLEKMQCPFQLKPSTVISSERLQNRLVPKSSESNLIDFSKDISNINDISSKNSFFKSVDEIFQNNKADDKETYLEPFKTYEVFEECPETFDLKSVFPQNMQEDSDGMSSEKSFEFSDSGPFLKLKDLYIRNEERDPNKIYPDVVVSCRNENCDVCFDKQNDSNVFMNFGDELGIGFLNGRELKLKTNNIEANNDLIGFVPDSITELIPDTIASNYDEESKCLPGEILSHSDSISKNATRNFESKFIPSEEDLILFSENDNIKSDKKADLKEYLPEHQIGDQLQIQEINFNNGNIDTLKDSEDPYRCIDLKQNNLSPAKIAETLLTETRNDYISDAFIVKESFSNNSLNNTNLEEENMEYENKIENILSNTEPLNHFDNLPHIKQIYPFNAEVTNTESEENLPTVDSESNFINKIGDFKISNNEILQELNCLERGETQEFEDNLEGIQYSEFCKTEEGNTGTNKIYSTLYHEPNIIEEIDGYKISTNELFQILNQPEEFKTQKYFDNSRVLLSVQNKDSNSTEVNDFAPSEMELLLRQLKASEMEEQKDDTVEILSVQVNESSMVDETDDSVISGNKVLSILKQSRTLEMVESKVDYIETLSFQANRYNSTNGNNDSSASDTEMLSTLKESGTFEMEKSKDESAVIFSFQDNRCNLADGNNDSIDFDNKMLSTLKEQKTSEMEKSKDDCAVIFPFQDIRCNLPDENNDSTSFDNKMLRMSKESGASEMEESKDESAVILPFQENMCNLPDGDSIASDHEIIPILKVSGTSEREETKDDYAVIFSFQDNRCNLPDGNSDSIPSDHEMLSTLKGSGASEREKAKDESAVIVSFQDNIRNLTEENDSAASDSKIISILKESEIPEMKESRNDSPEILSLQDDNNNCSEKSNDSAFSNNKLLFNLYNSKTGSKEKAEDSEIRATLIDVLIQVDENSVYQEIAQNNKSSESTENLYLENTVEEHSVLNTRKETENEENKIDSMLIDLSSDFSKSGKDISEKSPNVDSLDDSRNQNISENHAKECTLLETIQEIDDITEKYSSDLKDVKLSNDFNYRQNRMLDVPQEDTTSTDNEENEPSEDISSNYALLNSTEENENIDKKKEIYYANKKSLVVFDYEASQGSEEFINNPSSVTDTSLEVNCSLNSLEYISSEDEEDVTDLHEIQDIDGNILKHSSCHQGYRSLKEPEFYKIDIYDMQRKIQNSFSTDEEYFLKLDGNQLKSSADVENSTDEELYKLAFNVQQFNASEEKSSQFLTSTPTTSSSQGFQEEELLSSEPFEPTSSSIETFDANIKQSEGLENDLEMRKKRHSFIKHRFSSVWKKIHKQCSTVNLEKVQKYKKHQNDS</sequence>
<feature type="region of interest" description="Disordered" evidence="2">
    <location>
        <begin position="1511"/>
        <end position="1538"/>
    </location>
</feature>
<evidence type="ECO:0000256" key="2">
    <source>
        <dbReference type="SAM" id="MobiDB-lite"/>
    </source>
</evidence>
<feature type="compositionally biased region" description="Polar residues" evidence="2">
    <location>
        <begin position="1726"/>
        <end position="1736"/>
    </location>
</feature>